<keyword evidence="2" id="KW-0862">Zinc</keyword>
<dbReference type="InterPro" id="IPR024474">
    <property type="entry name" value="Znf_dom_IS66"/>
</dbReference>
<protein>
    <submittedName>
        <fullName evidence="2">IS66 family transposase zinc-finger binding domain-containing protein</fullName>
    </submittedName>
</protein>
<dbReference type="RefSeq" id="WP_355668690.1">
    <property type="nucleotide sequence ID" value="NZ_JBEXRX010000406.1"/>
</dbReference>
<dbReference type="Pfam" id="PF13005">
    <property type="entry name" value="zf-IS66"/>
    <property type="match status" value="1"/>
</dbReference>
<organism evidence="2 3">
    <name type="scientific">Micromonospora fulviviridis</name>
    <dbReference type="NCBI Taxonomy" id="47860"/>
    <lineage>
        <taxon>Bacteria</taxon>
        <taxon>Bacillati</taxon>
        <taxon>Actinomycetota</taxon>
        <taxon>Actinomycetes</taxon>
        <taxon>Micromonosporales</taxon>
        <taxon>Micromonosporaceae</taxon>
        <taxon>Micromonospora</taxon>
    </lineage>
</organism>
<keyword evidence="2" id="KW-0863">Zinc-finger</keyword>
<comment type="caution">
    <text evidence="2">The sequence shown here is derived from an EMBL/GenBank/DDBJ whole genome shotgun (WGS) entry which is preliminary data.</text>
</comment>
<evidence type="ECO:0000313" key="3">
    <source>
        <dbReference type="Proteomes" id="UP001550348"/>
    </source>
</evidence>
<keyword evidence="3" id="KW-1185">Reference proteome</keyword>
<proteinExistence type="predicted"/>
<dbReference type="Proteomes" id="UP001550348">
    <property type="component" value="Unassembled WGS sequence"/>
</dbReference>
<gene>
    <name evidence="2" type="ORF">ABZ071_36470</name>
</gene>
<sequence>MIVRHEPVVCVGCGGGLAGAVEVGVACRQVFDIPEPKLVVTEHQIVTVACGCGRHTTGTAPVEATAPAAYGPRVAAIRVYLLHGQFLSVSRTADALKDLFGVPVTAGTVACDSAAEFGFRGRRVTGSGRCVTVRHVDVGCSTNGSSPP</sequence>
<evidence type="ECO:0000313" key="2">
    <source>
        <dbReference type="EMBL" id="MEU0157240.1"/>
    </source>
</evidence>
<dbReference type="EMBL" id="JBEXRX010000406">
    <property type="protein sequence ID" value="MEU0157240.1"/>
    <property type="molecule type" value="Genomic_DNA"/>
</dbReference>
<keyword evidence="2" id="KW-0479">Metal-binding</keyword>
<feature type="domain" description="Transposase IS66 zinc-finger binding" evidence="1">
    <location>
        <begin position="9"/>
        <end position="52"/>
    </location>
</feature>
<dbReference type="GO" id="GO:0008270">
    <property type="term" value="F:zinc ion binding"/>
    <property type="evidence" value="ECO:0007669"/>
    <property type="project" value="UniProtKB-KW"/>
</dbReference>
<accession>A0ABV2VWR7</accession>
<name>A0ABV2VWR7_9ACTN</name>
<evidence type="ECO:0000259" key="1">
    <source>
        <dbReference type="Pfam" id="PF13005"/>
    </source>
</evidence>
<reference evidence="2 3" key="1">
    <citation type="submission" date="2024-06" db="EMBL/GenBank/DDBJ databases">
        <title>The Natural Products Discovery Center: Release of the First 8490 Sequenced Strains for Exploring Actinobacteria Biosynthetic Diversity.</title>
        <authorList>
            <person name="Kalkreuter E."/>
            <person name="Kautsar S.A."/>
            <person name="Yang D."/>
            <person name="Bader C.D."/>
            <person name="Teijaro C.N."/>
            <person name="Fluegel L."/>
            <person name="Davis C.M."/>
            <person name="Simpson J.R."/>
            <person name="Lauterbach L."/>
            <person name="Steele A.D."/>
            <person name="Gui C."/>
            <person name="Meng S."/>
            <person name="Li G."/>
            <person name="Viehrig K."/>
            <person name="Ye F."/>
            <person name="Su P."/>
            <person name="Kiefer A.F."/>
            <person name="Nichols A."/>
            <person name="Cepeda A.J."/>
            <person name="Yan W."/>
            <person name="Fan B."/>
            <person name="Jiang Y."/>
            <person name="Adhikari A."/>
            <person name="Zheng C.-J."/>
            <person name="Schuster L."/>
            <person name="Cowan T.M."/>
            <person name="Smanski M.J."/>
            <person name="Chevrette M.G."/>
            <person name="De Carvalho L.P.S."/>
            <person name="Shen B."/>
        </authorList>
    </citation>
    <scope>NUCLEOTIDE SEQUENCE [LARGE SCALE GENOMIC DNA]</scope>
    <source>
        <strain evidence="2 3">NPDC006286</strain>
    </source>
</reference>